<evidence type="ECO:0000313" key="2">
    <source>
        <dbReference type="EMBL" id="MBW30319.1"/>
    </source>
</evidence>
<proteinExistence type="predicted"/>
<evidence type="ECO:0000256" key="1">
    <source>
        <dbReference type="SAM" id="MobiDB-lite"/>
    </source>
</evidence>
<reference evidence="2" key="1">
    <citation type="submission" date="2018-01" db="EMBL/GenBank/DDBJ databases">
        <title>An insight into the sialome of Amazonian anophelines.</title>
        <authorList>
            <person name="Ribeiro J.M."/>
            <person name="Scarpassa V."/>
            <person name="Calvo E."/>
        </authorList>
    </citation>
    <scope>NUCLEOTIDE SEQUENCE</scope>
    <source>
        <tissue evidence="2">Salivary glands</tissue>
    </source>
</reference>
<sequence>MVHSGALVSHYLLRPLSTAAAAAVALAATVPFLSSALGPGSDPQAEQRPLSLSVTSLVCERPRASHSPSPSSFVGLAYQAKLITSIPVVSEGHLASAVASPPLDNSNGSDREAPKDTSASRAPTPSPLSTKSSCNSDPTSSLRWSPSSNSVFETLNLYSFHRHHRGLGHLH</sequence>
<name>A0A2M3ZP77_9DIPT</name>
<accession>A0A2M3ZP77</accession>
<dbReference type="EMBL" id="GGFM01009568">
    <property type="protein sequence ID" value="MBW30319.1"/>
    <property type="molecule type" value="Transcribed_RNA"/>
</dbReference>
<organism evidence="2">
    <name type="scientific">Anopheles braziliensis</name>
    <dbReference type="NCBI Taxonomy" id="58242"/>
    <lineage>
        <taxon>Eukaryota</taxon>
        <taxon>Metazoa</taxon>
        <taxon>Ecdysozoa</taxon>
        <taxon>Arthropoda</taxon>
        <taxon>Hexapoda</taxon>
        <taxon>Insecta</taxon>
        <taxon>Pterygota</taxon>
        <taxon>Neoptera</taxon>
        <taxon>Endopterygota</taxon>
        <taxon>Diptera</taxon>
        <taxon>Nematocera</taxon>
        <taxon>Culicoidea</taxon>
        <taxon>Culicidae</taxon>
        <taxon>Anophelinae</taxon>
        <taxon>Anopheles</taxon>
    </lineage>
</organism>
<protein>
    <submittedName>
        <fullName evidence="2">Putative secreted peptide</fullName>
    </submittedName>
</protein>
<dbReference type="AlphaFoldDB" id="A0A2M3ZP77"/>
<feature type="region of interest" description="Disordered" evidence="1">
    <location>
        <begin position="98"/>
        <end position="146"/>
    </location>
</feature>
<feature type="compositionally biased region" description="Polar residues" evidence="1">
    <location>
        <begin position="117"/>
        <end position="146"/>
    </location>
</feature>